<organism evidence="1">
    <name type="scientific">Aegilops tauschii</name>
    <name type="common">Tausch's goatgrass</name>
    <name type="synonym">Aegilops squarrosa</name>
    <dbReference type="NCBI Taxonomy" id="37682"/>
    <lineage>
        <taxon>Eukaryota</taxon>
        <taxon>Viridiplantae</taxon>
        <taxon>Streptophyta</taxon>
        <taxon>Embryophyta</taxon>
        <taxon>Tracheophyta</taxon>
        <taxon>Spermatophyta</taxon>
        <taxon>Magnoliopsida</taxon>
        <taxon>Liliopsida</taxon>
        <taxon>Poales</taxon>
        <taxon>Poaceae</taxon>
        <taxon>BOP clade</taxon>
        <taxon>Pooideae</taxon>
        <taxon>Triticodae</taxon>
        <taxon>Triticeae</taxon>
        <taxon>Triticinae</taxon>
        <taxon>Aegilops</taxon>
    </lineage>
</organism>
<protein>
    <submittedName>
        <fullName evidence="1">Uncharacterized protein</fullName>
    </submittedName>
</protein>
<evidence type="ECO:0000313" key="1">
    <source>
        <dbReference type="EnsemblPlants" id="EMT31386"/>
    </source>
</evidence>
<reference evidence="1" key="1">
    <citation type="submission" date="2015-06" db="UniProtKB">
        <authorList>
            <consortium name="EnsemblPlants"/>
        </authorList>
    </citation>
    <scope>IDENTIFICATION</scope>
</reference>
<accession>M8D4Y4</accession>
<dbReference type="EnsemblPlants" id="EMT31386">
    <property type="protein sequence ID" value="EMT31386"/>
    <property type="gene ID" value="F775_42583"/>
</dbReference>
<proteinExistence type="predicted"/>
<name>M8D4Y4_AEGTA</name>
<dbReference type="AlphaFoldDB" id="M8D4Y4"/>
<sequence>MGASSSTANASAEARDLREQEALASASLSLPLLRAVFSRSSDLAEIPYPPEHFHDLLARWPPAGEWRGSRGAGPK</sequence>